<dbReference type="EMBL" id="OU015566">
    <property type="protein sequence ID" value="CAG5103292.1"/>
    <property type="molecule type" value="Genomic_DNA"/>
</dbReference>
<keyword evidence="2" id="KW-1185">Reference proteome</keyword>
<protein>
    <submittedName>
        <fullName evidence="1">Oidioi.mRNA.OKI2018_I69.chr1.g703.t1.cds</fullName>
    </submittedName>
</protein>
<gene>
    <name evidence="1" type="ORF">OKIOD_LOCUS9468</name>
</gene>
<accession>A0ABN7SQN8</accession>
<dbReference type="Proteomes" id="UP001158576">
    <property type="component" value="Chromosome 1"/>
</dbReference>
<sequence length="331" mass="39072">MALFTTNLNKPLLWDSMIKGETKSNIQRFIEPVAIDEKQFREIHEENMKNSDFKLYYSDMKETKERWEQARRESSQALETLKEWKKKLECFPLLKKSKESGSLLKGKDKDIYELREEGLADKIEEAKKLDDAKNKEKTKLREQWVHADRLWKEFSLTMLGQPFAYESDGKFFRIGGGTISLRQKPKKNLDEMGTEFREFLMDKKSVTTMSFAKITEILYKYEKACEPGTHDRGQVGEVLNFVRENPTCSRQDFLDEAMKIADADFKVELQRHIKSLRKNKEYENDLNNSIDPTTERDEILKQGRADFQVAKMMQRKLAPVREHLTEEERSR</sequence>
<reference evidence="1 2" key="1">
    <citation type="submission" date="2021-04" db="EMBL/GenBank/DDBJ databases">
        <authorList>
            <person name="Bliznina A."/>
        </authorList>
    </citation>
    <scope>NUCLEOTIDE SEQUENCE [LARGE SCALE GENOMIC DNA]</scope>
</reference>
<evidence type="ECO:0000313" key="2">
    <source>
        <dbReference type="Proteomes" id="UP001158576"/>
    </source>
</evidence>
<name>A0ABN7SQN8_OIKDI</name>
<evidence type="ECO:0000313" key="1">
    <source>
        <dbReference type="EMBL" id="CAG5103292.1"/>
    </source>
</evidence>
<proteinExistence type="predicted"/>
<organism evidence="1 2">
    <name type="scientific">Oikopleura dioica</name>
    <name type="common">Tunicate</name>
    <dbReference type="NCBI Taxonomy" id="34765"/>
    <lineage>
        <taxon>Eukaryota</taxon>
        <taxon>Metazoa</taxon>
        <taxon>Chordata</taxon>
        <taxon>Tunicata</taxon>
        <taxon>Appendicularia</taxon>
        <taxon>Copelata</taxon>
        <taxon>Oikopleuridae</taxon>
        <taxon>Oikopleura</taxon>
    </lineage>
</organism>